<feature type="transmembrane region" description="Helical" evidence="1">
    <location>
        <begin position="81"/>
        <end position="102"/>
    </location>
</feature>
<dbReference type="OrthoDB" id="5191116at2"/>
<gene>
    <name evidence="2" type="ORF">BEL07_23625</name>
</gene>
<keyword evidence="1" id="KW-1133">Transmembrane helix</keyword>
<name>A0A1E8PZJ1_9MYCO</name>
<sequence>MARRVAAVCWLVSAAWYVVAEAVAAAGMPGYSYATDVISTLGQPAWSPRAGWLNGALLVQAVAFSLGAWLVAGLARTRSAVLLRVCAVGNGIGNVLVATVPTGTGSPWHVVGAGIAIVGGNLTAIAAAFAWSRGRPSCAALAAGVTGLVGLAILLAGVPPSGAWERVSVYAIYAWQVGMGVALLVRPRQR</sequence>
<feature type="transmembrane region" description="Helical" evidence="1">
    <location>
        <begin position="50"/>
        <end position="74"/>
    </location>
</feature>
<accession>A0A1E8PZJ1</accession>
<dbReference type="AlphaFoldDB" id="A0A1E8PZJ1"/>
<feature type="transmembrane region" description="Helical" evidence="1">
    <location>
        <begin position="138"/>
        <end position="155"/>
    </location>
</feature>
<dbReference type="Proteomes" id="UP000178953">
    <property type="component" value="Unassembled WGS sequence"/>
</dbReference>
<protein>
    <recommendedName>
        <fullName evidence="4">DUF998 domain-containing protein</fullName>
    </recommendedName>
</protein>
<organism evidence="2 3">
    <name type="scientific">Mycolicibacterium grossiae</name>
    <dbReference type="NCBI Taxonomy" id="1552759"/>
    <lineage>
        <taxon>Bacteria</taxon>
        <taxon>Bacillati</taxon>
        <taxon>Actinomycetota</taxon>
        <taxon>Actinomycetes</taxon>
        <taxon>Mycobacteriales</taxon>
        <taxon>Mycobacteriaceae</taxon>
        <taxon>Mycolicibacterium</taxon>
    </lineage>
</organism>
<keyword evidence="1" id="KW-0472">Membrane</keyword>
<dbReference type="Pfam" id="PF06197">
    <property type="entry name" value="DUF998"/>
    <property type="match status" value="1"/>
</dbReference>
<feature type="transmembrane region" description="Helical" evidence="1">
    <location>
        <begin position="108"/>
        <end position="131"/>
    </location>
</feature>
<keyword evidence="1" id="KW-0812">Transmembrane</keyword>
<evidence type="ECO:0000313" key="2">
    <source>
        <dbReference type="EMBL" id="OFJ51270.1"/>
    </source>
</evidence>
<evidence type="ECO:0000313" key="3">
    <source>
        <dbReference type="Proteomes" id="UP000178953"/>
    </source>
</evidence>
<evidence type="ECO:0000256" key="1">
    <source>
        <dbReference type="SAM" id="Phobius"/>
    </source>
</evidence>
<feature type="transmembrane region" description="Helical" evidence="1">
    <location>
        <begin position="167"/>
        <end position="185"/>
    </location>
</feature>
<dbReference type="RefSeq" id="WP_070355503.1">
    <property type="nucleotide sequence ID" value="NZ_CP043474.1"/>
</dbReference>
<evidence type="ECO:0008006" key="4">
    <source>
        <dbReference type="Google" id="ProtNLM"/>
    </source>
</evidence>
<keyword evidence="3" id="KW-1185">Reference proteome</keyword>
<comment type="caution">
    <text evidence="2">The sequence shown here is derived from an EMBL/GenBank/DDBJ whole genome shotgun (WGS) entry which is preliminary data.</text>
</comment>
<proteinExistence type="predicted"/>
<reference evidence="2 3" key="1">
    <citation type="submission" date="2016-09" db="EMBL/GenBank/DDBJ databases">
        <title>genome sequence of Mycobacterium sp. 739 SCH.</title>
        <authorList>
            <person name="Greninger A.L."/>
            <person name="Qin X."/>
            <person name="Jerome K."/>
            <person name="Vora S."/>
            <person name="Quinn K."/>
        </authorList>
    </citation>
    <scope>NUCLEOTIDE SEQUENCE [LARGE SCALE GENOMIC DNA]</scope>
    <source>
        <strain evidence="2 3">SCH</strain>
    </source>
</reference>
<dbReference type="InterPro" id="IPR009339">
    <property type="entry name" value="DUF998"/>
</dbReference>
<dbReference type="EMBL" id="MCHX01000072">
    <property type="protein sequence ID" value="OFJ51270.1"/>
    <property type="molecule type" value="Genomic_DNA"/>
</dbReference>